<proteinExistence type="predicted"/>
<evidence type="ECO:0008006" key="4">
    <source>
        <dbReference type="Google" id="ProtNLM"/>
    </source>
</evidence>
<dbReference type="PANTHER" id="PTHR37206">
    <property type="entry name" value="TRANSMEMBRANE PROTEIN"/>
    <property type="match status" value="1"/>
</dbReference>
<dbReference type="Proteomes" id="UP001229421">
    <property type="component" value="Unassembled WGS sequence"/>
</dbReference>
<keyword evidence="1" id="KW-0812">Transmembrane</keyword>
<evidence type="ECO:0000313" key="2">
    <source>
        <dbReference type="EMBL" id="KAK1407325.1"/>
    </source>
</evidence>
<organism evidence="2 3">
    <name type="scientific">Tagetes erecta</name>
    <name type="common">African marigold</name>
    <dbReference type="NCBI Taxonomy" id="13708"/>
    <lineage>
        <taxon>Eukaryota</taxon>
        <taxon>Viridiplantae</taxon>
        <taxon>Streptophyta</taxon>
        <taxon>Embryophyta</taxon>
        <taxon>Tracheophyta</taxon>
        <taxon>Spermatophyta</taxon>
        <taxon>Magnoliopsida</taxon>
        <taxon>eudicotyledons</taxon>
        <taxon>Gunneridae</taxon>
        <taxon>Pentapetalae</taxon>
        <taxon>asterids</taxon>
        <taxon>campanulids</taxon>
        <taxon>Asterales</taxon>
        <taxon>Asteraceae</taxon>
        <taxon>Asteroideae</taxon>
        <taxon>Heliantheae alliance</taxon>
        <taxon>Tageteae</taxon>
        <taxon>Tagetes</taxon>
    </lineage>
</organism>
<protein>
    <recommendedName>
        <fullName evidence="4">Transmembrane protein</fullName>
    </recommendedName>
</protein>
<name>A0AAD8N9S7_TARER</name>
<reference evidence="2" key="1">
    <citation type="journal article" date="2023" name="bioRxiv">
        <title>Improved chromosome-level genome assembly for marigold (Tagetes erecta).</title>
        <authorList>
            <person name="Jiang F."/>
            <person name="Yuan L."/>
            <person name="Wang S."/>
            <person name="Wang H."/>
            <person name="Xu D."/>
            <person name="Wang A."/>
            <person name="Fan W."/>
        </authorList>
    </citation>
    <scope>NUCLEOTIDE SEQUENCE</scope>
    <source>
        <strain evidence="2">WSJ</strain>
        <tissue evidence="2">Leaf</tissue>
    </source>
</reference>
<sequence length="216" mass="24838">MAEEEEQQQLKYDIFHPNTLISWERIQLPSLPTQFQSQSSVIVLSDPNSGDGTWSTPPTSVVFPPNNHEGLNLNHQFNVLDTHDEKLEQTKSLQSVSSEVKPVVIGRHVPVKWWWFLQFKLSDIVSCIWDLTMVKRGLLWCFKFPLIGSTVVLLLVYLSCRRRRRRLRGETVDGLLGVIKEKDERIHHLLQQIARLNEILLVSHHGVPMISKGSST</sequence>
<gene>
    <name evidence="2" type="ORF">QVD17_38939</name>
</gene>
<evidence type="ECO:0000313" key="3">
    <source>
        <dbReference type="Proteomes" id="UP001229421"/>
    </source>
</evidence>
<evidence type="ECO:0000256" key="1">
    <source>
        <dbReference type="SAM" id="Phobius"/>
    </source>
</evidence>
<accession>A0AAD8N9S7</accession>
<dbReference type="AlphaFoldDB" id="A0AAD8N9S7"/>
<keyword evidence="1" id="KW-0472">Membrane</keyword>
<keyword evidence="1" id="KW-1133">Transmembrane helix</keyword>
<keyword evidence="3" id="KW-1185">Reference proteome</keyword>
<feature type="transmembrane region" description="Helical" evidence="1">
    <location>
        <begin position="137"/>
        <end position="158"/>
    </location>
</feature>
<comment type="caution">
    <text evidence="2">The sequence shown here is derived from an EMBL/GenBank/DDBJ whole genome shotgun (WGS) entry which is preliminary data.</text>
</comment>
<dbReference type="EMBL" id="JAUHHV010000011">
    <property type="protein sequence ID" value="KAK1407325.1"/>
    <property type="molecule type" value="Genomic_DNA"/>
</dbReference>
<dbReference type="PANTHER" id="PTHR37206:SF1">
    <property type="entry name" value="TRANSMEMBRANE PROTEIN"/>
    <property type="match status" value="1"/>
</dbReference>